<reference evidence="1 2" key="1">
    <citation type="submission" date="2017-08" db="EMBL/GenBank/DDBJ databases">
        <title>Comparative genomics of bacteria isolated from necrotic lesions of AOD affected trees.</title>
        <authorList>
            <person name="Doonan J."/>
            <person name="Denman S."/>
            <person name="McDonald J.E."/>
        </authorList>
    </citation>
    <scope>NUCLEOTIDE SEQUENCE [LARGE SCALE GENOMIC DNA]</scope>
    <source>
        <strain evidence="1 2">477</strain>
    </source>
</reference>
<dbReference type="KEGG" id="lbq:CKQ53_00375"/>
<dbReference type="AlphaFoldDB" id="A0AAD0SCI9"/>
<sequence>MARIKTPPLELVADAALARDLDENLNALSQHQTRIMQQYGEGLPYERDRIVHEARFYMAQSAEAMLEAGKRLVILKENEPHGTFTTIVENELGLAPQVARRMMQASVKFLGYGDSTQPKRSSLRVLGKTKLYELMVLDDDELDQLAEGGTVAGATLDEIDRMTSRELKAALRESRENSAAQQRVLADKNSKIDELATRLEKKSRIQPPEPDQQSAQLRAEVGAIAFDAEAHLLGKLQAGFSALVDISENSLQSPPTEFMNGLLCQLERAIHQLRERFFLDDAPNASLKPAWLDAPEPRLPHVETV</sequence>
<dbReference type="Proteomes" id="UP000263881">
    <property type="component" value="Chromosome"/>
</dbReference>
<keyword evidence="2" id="KW-1185">Reference proteome</keyword>
<dbReference type="EMBL" id="CP023009">
    <property type="protein sequence ID" value="AXW85590.1"/>
    <property type="molecule type" value="Genomic_DNA"/>
</dbReference>
<accession>A0AAD0SCI9</accession>
<name>A0AAD0SCI9_9GAMM</name>
<organism evidence="1 2">
    <name type="scientific">Lonsdalea britannica</name>
    <dbReference type="NCBI Taxonomy" id="1082704"/>
    <lineage>
        <taxon>Bacteria</taxon>
        <taxon>Pseudomonadati</taxon>
        <taxon>Pseudomonadota</taxon>
        <taxon>Gammaproteobacteria</taxon>
        <taxon>Enterobacterales</taxon>
        <taxon>Pectobacteriaceae</taxon>
        <taxon>Lonsdalea</taxon>
    </lineage>
</organism>
<protein>
    <submittedName>
        <fullName evidence="1">DUF3102 domain-containing protein</fullName>
    </submittedName>
</protein>
<dbReference type="RefSeq" id="WP_085651233.1">
    <property type="nucleotide sequence ID" value="NZ_CP023009.1"/>
</dbReference>
<evidence type="ECO:0000313" key="2">
    <source>
        <dbReference type="Proteomes" id="UP000263881"/>
    </source>
</evidence>
<evidence type="ECO:0000313" key="1">
    <source>
        <dbReference type="EMBL" id="AXW85590.1"/>
    </source>
</evidence>
<proteinExistence type="predicted"/>
<gene>
    <name evidence="1" type="ORF">CKQ53_00375</name>
</gene>